<name>A0AAD9LQM1_9STRA</name>
<evidence type="ECO:0000313" key="2">
    <source>
        <dbReference type="Proteomes" id="UP001259832"/>
    </source>
</evidence>
<dbReference type="Proteomes" id="UP001259832">
    <property type="component" value="Unassembled WGS sequence"/>
</dbReference>
<reference evidence="1" key="1">
    <citation type="submission" date="2023-08" db="EMBL/GenBank/DDBJ databases">
        <title>Reference Genome Resource for the Citrus Pathogen Phytophthora citrophthora.</title>
        <authorList>
            <person name="Moller H."/>
            <person name="Coetzee B."/>
            <person name="Rose L.J."/>
            <person name="Van Niekerk J.M."/>
        </authorList>
    </citation>
    <scope>NUCLEOTIDE SEQUENCE</scope>
    <source>
        <strain evidence="1">STE-U-9442</strain>
    </source>
</reference>
<keyword evidence="2" id="KW-1185">Reference proteome</keyword>
<dbReference type="EMBL" id="JASMQC010000005">
    <property type="protein sequence ID" value="KAK1944826.1"/>
    <property type="molecule type" value="Genomic_DNA"/>
</dbReference>
<protein>
    <submittedName>
        <fullName evidence="1">Uncharacterized protein</fullName>
    </submittedName>
</protein>
<sequence>MDYESLISHTILELGTWLGPCNASRHDTLSGRVHELTWILYARVANEANEANVVESTSVFNS</sequence>
<accession>A0AAD9LQM1</accession>
<evidence type="ECO:0000313" key="1">
    <source>
        <dbReference type="EMBL" id="KAK1944826.1"/>
    </source>
</evidence>
<proteinExistence type="predicted"/>
<comment type="caution">
    <text evidence="1">The sequence shown here is derived from an EMBL/GenBank/DDBJ whole genome shotgun (WGS) entry which is preliminary data.</text>
</comment>
<gene>
    <name evidence="1" type="ORF">P3T76_003359</name>
</gene>
<dbReference type="AlphaFoldDB" id="A0AAD9LQM1"/>
<organism evidence="1 2">
    <name type="scientific">Phytophthora citrophthora</name>
    <dbReference type="NCBI Taxonomy" id="4793"/>
    <lineage>
        <taxon>Eukaryota</taxon>
        <taxon>Sar</taxon>
        <taxon>Stramenopiles</taxon>
        <taxon>Oomycota</taxon>
        <taxon>Peronosporomycetes</taxon>
        <taxon>Peronosporales</taxon>
        <taxon>Peronosporaceae</taxon>
        <taxon>Phytophthora</taxon>
    </lineage>
</organism>